<dbReference type="FunFam" id="3.40.50.300:FF:001462">
    <property type="entry name" value="Small GTP-binding protein, putative"/>
    <property type="match status" value="1"/>
</dbReference>
<keyword evidence="1" id="KW-0547">Nucleotide-binding</keyword>
<evidence type="ECO:0000313" key="3">
    <source>
        <dbReference type="EMBL" id="CAE0230781.1"/>
    </source>
</evidence>
<gene>
    <name evidence="3" type="ORF">SRAS04492_LOCUS2575</name>
</gene>
<dbReference type="AlphaFoldDB" id="A0A7S3CKD8"/>
<dbReference type="NCBIfam" id="TIGR00231">
    <property type="entry name" value="small_GTP"/>
    <property type="match status" value="1"/>
</dbReference>
<keyword evidence="2" id="KW-0342">GTP-binding</keyword>
<dbReference type="Gene3D" id="3.40.50.300">
    <property type="entry name" value="P-loop containing nucleotide triphosphate hydrolases"/>
    <property type="match status" value="1"/>
</dbReference>
<dbReference type="SMART" id="SM00175">
    <property type="entry name" value="RAB"/>
    <property type="match status" value="1"/>
</dbReference>
<reference evidence="3" key="1">
    <citation type="submission" date="2021-01" db="EMBL/GenBank/DDBJ databases">
        <authorList>
            <person name="Corre E."/>
            <person name="Pelletier E."/>
            <person name="Niang G."/>
            <person name="Scheremetjew M."/>
            <person name="Finn R."/>
            <person name="Kale V."/>
            <person name="Holt S."/>
            <person name="Cochrane G."/>
            <person name="Meng A."/>
            <person name="Brown T."/>
            <person name="Cohen L."/>
        </authorList>
    </citation>
    <scope>NUCLEOTIDE SEQUENCE</scope>
    <source>
        <strain evidence="3">Ras09</strain>
    </source>
</reference>
<dbReference type="GO" id="GO:0005525">
    <property type="term" value="F:GTP binding"/>
    <property type="evidence" value="ECO:0007669"/>
    <property type="project" value="UniProtKB-KW"/>
</dbReference>
<dbReference type="EMBL" id="HBIA01004871">
    <property type="protein sequence ID" value="CAE0230781.1"/>
    <property type="molecule type" value="Transcribed_RNA"/>
</dbReference>
<sequence length="232" mass="26746">MFKVIIIGDPCCGKTSMLMRAAERRKNETYTMTVGVDCKSRMFRRNGKNVKLQIWDTAGQEKFRTLTTAYYRGTSCCILVFDITNIDSFYNLFHWIDQYSHHCDQPITNIVIAANKIDLEHKRQVSRLEIQKFCESMNCDFVEVSVLQDIGIDDLINRVIDKSLVLQQKVRENDLKEAKGALSSSFNFSKARKEQQPFRLGSAQFQPINGIQGIKPIDFVPERSRKKKKCCA</sequence>
<name>A0A7S3CKD8_9SPIT</name>
<evidence type="ECO:0000256" key="1">
    <source>
        <dbReference type="ARBA" id="ARBA00022741"/>
    </source>
</evidence>
<accession>A0A7S3CKD8</accession>
<dbReference type="SUPFAM" id="SSF52540">
    <property type="entry name" value="P-loop containing nucleoside triphosphate hydrolases"/>
    <property type="match status" value="1"/>
</dbReference>
<dbReference type="SMART" id="SM00173">
    <property type="entry name" value="RAS"/>
    <property type="match status" value="1"/>
</dbReference>
<proteinExistence type="predicted"/>
<dbReference type="InterPro" id="IPR005225">
    <property type="entry name" value="Small_GTP-bd"/>
</dbReference>
<dbReference type="PROSITE" id="PS51419">
    <property type="entry name" value="RAB"/>
    <property type="match status" value="1"/>
</dbReference>
<dbReference type="CDD" id="cd00154">
    <property type="entry name" value="Rab"/>
    <property type="match status" value="1"/>
</dbReference>
<organism evidence="3">
    <name type="scientific">Strombidium rassoulzadegani</name>
    <dbReference type="NCBI Taxonomy" id="1082188"/>
    <lineage>
        <taxon>Eukaryota</taxon>
        <taxon>Sar</taxon>
        <taxon>Alveolata</taxon>
        <taxon>Ciliophora</taxon>
        <taxon>Intramacronucleata</taxon>
        <taxon>Spirotrichea</taxon>
        <taxon>Oligotrichia</taxon>
        <taxon>Strombidiidae</taxon>
        <taxon>Strombidium</taxon>
    </lineage>
</organism>
<dbReference type="SMART" id="SM00174">
    <property type="entry name" value="RHO"/>
    <property type="match status" value="1"/>
</dbReference>
<evidence type="ECO:0000256" key="2">
    <source>
        <dbReference type="ARBA" id="ARBA00023134"/>
    </source>
</evidence>
<dbReference type="InterPro" id="IPR050227">
    <property type="entry name" value="Rab"/>
</dbReference>
<dbReference type="GO" id="GO:0003924">
    <property type="term" value="F:GTPase activity"/>
    <property type="evidence" value="ECO:0007669"/>
    <property type="project" value="InterPro"/>
</dbReference>
<dbReference type="InterPro" id="IPR001806">
    <property type="entry name" value="Small_GTPase"/>
</dbReference>
<protein>
    <submittedName>
        <fullName evidence="3">Uncharacterized protein</fullName>
    </submittedName>
</protein>
<dbReference type="InterPro" id="IPR027417">
    <property type="entry name" value="P-loop_NTPase"/>
</dbReference>
<dbReference type="PANTHER" id="PTHR47977">
    <property type="entry name" value="RAS-RELATED PROTEIN RAB"/>
    <property type="match status" value="1"/>
</dbReference>
<dbReference type="PRINTS" id="PR00449">
    <property type="entry name" value="RASTRNSFRMNG"/>
</dbReference>
<dbReference type="Pfam" id="PF00071">
    <property type="entry name" value="Ras"/>
    <property type="match status" value="1"/>
</dbReference>
<dbReference type="SMART" id="SM00176">
    <property type="entry name" value="RAN"/>
    <property type="match status" value="1"/>
</dbReference>
<dbReference type="PROSITE" id="PS51421">
    <property type="entry name" value="RAS"/>
    <property type="match status" value="1"/>
</dbReference>